<gene>
    <name evidence="3" type="ORF">EPA93_33300</name>
</gene>
<keyword evidence="2" id="KW-0812">Transmembrane</keyword>
<dbReference type="EMBL" id="CP035758">
    <property type="protein sequence ID" value="QBD80588.1"/>
    <property type="molecule type" value="Genomic_DNA"/>
</dbReference>
<keyword evidence="4" id="KW-1185">Reference proteome</keyword>
<proteinExistence type="predicted"/>
<dbReference type="KEGG" id="kbs:EPA93_33300"/>
<dbReference type="AlphaFoldDB" id="A0A4P6JXT9"/>
<keyword evidence="2" id="KW-1133">Transmembrane helix</keyword>
<feature type="transmembrane region" description="Helical" evidence="2">
    <location>
        <begin position="139"/>
        <end position="165"/>
    </location>
</feature>
<feature type="compositionally biased region" description="Polar residues" evidence="1">
    <location>
        <begin position="591"/>
        <end position="603"/>
    </location>
</feature>
<organism evidence="3 4">
    <name type="scientific">Ktedonosporobacter rubrisoli</name>
    <dbReference type="NCBI Taxonomy" id="2509675"/>
    <lineage>
        <taxon>Bacteria</taxon>
        <taxon>Bacillati</taxon>
        <taxon>Chloroflexota</taxon>
        <taxon>Ktedonobacteria</taxon>
        <taxon>Ktedonobacterales</taxon>
        <taxon>Ktedonosporobacteraceae</taxon>
        <taxon>Ktedonosporobacter</taxon>
    </lineage>
</organism>
<sequence>MRDTTDIVKLLSSMVDRVEPFDTPAAQRLKLLAEAIESEESAEIDAWAATDLYMVFEPDALVANFRKQQTPSYEREDRLIEIARAARNVLIFVPFILSFYALAQAANKYALLFNAQSSNASVPFLYLWEQGFNGTLPGWLTLSGAAFIDVVLLILIFALTLVMYLQKQARNAQREQAMQLQERDAQLLRSDLAQVLAATSLYLFKHRRPLTAGDNLEAVARRLESTTSLLTERLELVIARFDNAAQDMRRDLATLSRDATQKIEGMTQNVTANFEGMTLNVSERFAGMTENITTNFASLTQDATQKIEGMTQNVTTNFAGMTEDIEQNFAETTQSLSGRFEDISGNVVTELASLVAGISEKYDDMAQQIARRFGLLTNQLQEQLLAGNKYFKQLGNLTSGVVQTAEQMKQAADILQATHSELSLSISELAAPTRELAQQQVSLLDSATASTALLQSTASVMREMSQRQERWGTDLRNMLDTLDLTVERATDLILGVGDYTRRQDALLTQLQQEREAQTELVRQFSTVTQAMQSALTETTTGIGTLRAMAQQLEAQQHRPADVKMPGGEDTLQRYEHAAVAVERSNKRHNSVAETPQKPANSSE</sequence>
<dbReference type="RefSeq" id="WP_129891652.1">
    <property type="nucleotide sequence ID" value="NZ_CP035758.1"/>
</dbReference>
<dbReference type="Proteomes" id="UP000290365">
    <property type="component" value="Chromosome"/>
</dbReference>
<evidence type="ECO:0000256" key="1">
    <source>
        <dbReference type="SAM" id="MobiDB-lite"/>
    </source>
</evidence>
<name>A0A4P6JXT9_KTERU</name>
<feature type="region of interest" description="Disordered" evidence="1">
    <location>
        <begin position="581"/>
        <end position="603"/>
    </location>
</feature>
<reference evidence="3 4" key="1">
    <citation type="submission" date="2019-01" db="EMBL/GenBank/DDBJ databases">
        <title>Ktedonosporobacter rubrisoli SCAWS-G2.</title>
        <authorList>
            <person name="Huang Y."/>
            <person name="Yan B."/>
        </authorList>
    </citation>
    <scope>NUCLEOTIDE SEQUENCE [LARGE SCALE GENOMIC DNA]</scope>
    <source>
        <strain evidence="3 4">SCAWS-G2</strain>
    </source>
</reference>
<protein>
    <submittedName>
        <fullName evidence="3">Uncharacterized protein</fullName>
    </submittedName>
</protein>
<feature type="transmembrane region" description="Helical" evidence="2">
    <location>
        <begin position="85"/>
        <end position="103"/>
    </location>
</feature>
<accession>A0A4P6JXT9</accession>
<dbReference type="SUPFAM" id="SSF58113">
    <property type="entry name" value="Apolipoprotein A-I"/>
    <property type="match status" value="1"/>
</dbReference>
<dbReference type="Gene3D" id="1.20.5.1230">
    <property type="entry name" value="Apolipoprotein A-I"/>
    <property type="match status" value="1"/>
</dbReference>
<evidence type="ECO:0000313" key="3">
    <source>
        <dbReference type="EMBL" id="QBD80588.1"/>
    </source>
</evidence>
<evidence type="ECO:0000313" key="4">
    <source>
        <dbReference type="Proteomes" id="UP000290365"/>
    </source>
</evidence>
<keyword evidence="2" id="KW-0472">Membrane</keyword>
<dbReference type="OrthoDB" id="3435720at2"/>
<evidence type="ECO:0000256" key="2">
    <source>
        <dbReference type="SAM" id="Phobius"/>
    </source>
</evidence>